<organism evidence="4 5">
    <name type="scientific">Cicer arietinum</name>
    <name type="common">Chickpea</name>
    <name type="synonym">Garbanzo</name>
    <dbReference type="NCBI Taxonomy" id="3827"/>
    <lineage>
        <taxon>Eukaryota</taxon>
        <taxon>Viridiplantae</taxon>
        <taxon>Streptophyta</taxon>
        <taxon>Embryophyta</taxon>
        <taxon>Tracheophyta</taxon>
        <taxon>Spermatophyta</taxon>
        <taxon>Magnoliopsida</taxon>
        <taxon>eudicotyledons</taxon>
        <taxon>Gunneridae</taxon>
        <taxon>Pentapetalae</taxon>
        <taxon>rosids</taxon>
        <taxon>fabids</taxon>
        <taxon>Fabales</taxon>
        <taxon>Fabaceae</taxon>
        <taxon>Papilionoideae</taxon>
        <taxon>50 kb inversion clade</taxon>
        <taxon>NPAAA clade</taxon>
        <taxon>Hologalegina</taxon>
        <taxon>IRL clade</taxon>
        <taxon>Cicereae</taxon>
        <taxon>Cicer</taxon>
    </lineage>
</organism>
<name>A0A1S2XCR6_CICAR</name>
<keyword evidence="4" id="KW-1185">Reference proteome</keyword>
<dbReference type="Proteomes" id="UP000087171">
    <property type="component" value="Chromosome Ca1"/>
</dbReference>
<feature type="transmembrane region" description="Helical" evidence="2">
    <location>
        <begin position="520"/>
        <end position="540"/>
    </location>
</feature>
<dbReference type="Gene3D" id="1.25.40.20">
    <property type="entry name" value="Ankyrin repeat-containing domain"/>
    <property type="match status" value="2"/>
</dbReference>
<proteinExistence type="predicted"/>
<dbReference type="PaxDb" id="3827-XP_004486279.1"/>
<dbReference type="GO" id="GO:0005886">
    <property type="term" value="C:plasma membrane"/>
    <property type="evidence" value="ECO:0007669"/>
    <property type="project" value="UniProtKB-SubCell"/>
</dbReference>
<reference evidence="4" key="1">
    <citation type="journal article" date="2013" name="Nat. Biotechnol.">
        <title>Draft genome sequence of chickpea (Cicer arietinum) provides a resource for trait improvement.</title>
        <authorList>
            <person name="Varshney R.K."/>
            <person name="Song C."/>
            <person name="Saxena R.K."/>
            <person name="Azam S."/>
            <person name="Yu S."/>
            <person name="Sharpe A.G."/>
            <person name="Cannon S."/>
            <person name="Baek J."/>
            <person name="Rosen B.D."/>
            <person name="Tar'an B."/>
            <person name="Millan T."/>
            <person name="Zhang X."/>
            <person name="Ramsay L.D."/>
            <person name="Iwata A."/>
            <person name="Wang Y."/>
            <person name="Nelson W."/>
            <person name="Farmer A.D."/>
            <person name="Gaur P.M."/>
            <person name="Soderlund C."/>
            <person name="Penmetsa R.V."/>
            <person name="Xu C."/>
            <person name="Bharti A.K."/>
            <person name="He W."/>
            <person name="Winter P."/>
            <person name="Zhao S."/>
            <person name="Hane J.K."/>
            <person name="Carrasquilla-Garcia N."/>
            <person name="Condie J.A."/>
            <person name="Upadhyaya H.D."/>
            <person name="Luo M.C."/>
            <person name="Thudi M."/>
            <person name="Gowda C.L."/>
            <person name="Singh N.P."/>
            <person name="Lichtenzveig J."/>
            <person name="Gali K.K."/>
            <person name="Rubio J."/>
            <person name="Nadarajan N."/>
            <person name="Dolezel J."/>
            <person name="Bansal K.C."/>
            <person name="Xu X."/>
            <person name="Edwards D."/>
            <person name="Zhang G."/>
            <person name="Kahl G."/>
            <person name="Gil J."/>
            <person name="Singh K.B."/>
            <person name="Datta S.K."/>
            <person name="Jackson S.A."/>
            <person name="Wang J."/>
            <person name="Cook D.R."/>
        </authorList>
    </citation>
    <scope>NUCLEOTIDE SEQUENCE [LARGE SCALE GENOMIC DNA]</scope>
    <source>
        <strain evidence="4">cv. CDC Frontier</strain>
    </source>
</reference>
<reference evidence="5" key="2">
    <citation type="submission" date="2025-08" db="UniProtKB">
        <authorList>
            <consortium name="RefSeq"/>
        </authorList>
    </citation>
    <scope>IDENTIFICATION</scope>
    <source>
        <tissue evidence="5">Etiolated seedlings</tissue>
    </source>
</reference>
<keyword evidence="2" id="KW-0812">Transmembrane</keyword>
<gene>
    <name evidence="5" type="primary">LOC101488457</name>
</gene>
<evidence type="ECO:0000256" key="1">
    <source>
        <dbReference type="ARBA" id="ARBA00004413"/>
    </source>
</evidence>
<dbReference type="RefSeq" id="XP_004486279.3">
    <property type="nucleotide sequence ID" value="XM_004486222.3"/>
</dbReference>
<evidence type="ECO:0000313" key="4">
    <source>
        <dbReference type="Proteomes" id="UP000087171"/>
    </source>
</evidence>
<feature type="transmembrane region" description="Helical" evidence="2">
    <location>
        <begin position="606"/>
        <end position="628"/>
    </location>
</feature>
<evidence type="ECO:0000256" key="2">
    <source>
        <dbReference type="SAM" id="Phobius"/>
    </source>
</evidence>
<dbReference type="InterPro" id="IPR026961">
    <property type="entry name" value="PGG_dom"/>
</dbReference>
<dbReference type="PANTHER" id="PTHR24177:SF215">
    <property type="entry name" value="PGG DOMAIN-CONTAINING PROTEIN"/>
    <property type="match status" value="1"/>
</dbReference>
<dbReference type="Pfam" id="PF13962">
    <property type="entry name" value="PGG"/>
    <property type="match status" value="1"/>
</dbReference>
<dbReference type="PANTHER" id="PTHR24177">
    <property type="entry name" value="CASKIN"/>
    <property type="match status" value="1"/>
</dbReference>
<dbReference type="KEGG" id="cam:101488457"/>
<dbReference type="eggNOG" id="KOG0504">
    <property type="taxonomic scope" value="Eukaryota"/>
</dbReference>
<evidence type="ECO:0000259" key="3">
    <source>
        <dbReference type="Pfam" id="PF13962"/>
    </source>
</evidence>
<dbReference type="STRING" id="3827.A0A1S2XCR6"/>
<evidence type="ECO:0000313" key="5">
    <source>
        <dbReference type="RefSeq" id="XP_004486279.3"/>
    </source>
</evidence>
<feature type="transmembrane region" description="Helical" evidence="2">
    <location>
        <begin position="560"/>
        <end position="585"/>
    </location>
</feature>
<dbReference type="OrthoDB" id="1427171at2759"/>
<comment type="subcellular location">
    <subcellularLocation>
        <location evidence="1">Cell membrane</location>
        <topology evidence="1">Peripheral membrane protein</topology>
        <orientation evidence="1">Cytoplasmic side</orientation>
    </subcellularLocation>
</comment>
<dbReference type="SMART" id="SM00248">
    <property type="entry name" value="ANK"/>
    <property type="match status" value="6"/>
</dbReference>
<dbReference type="SUPFAM" id="SSF48403">
    <property type="entry name" value="Ankyrin repeat"/>
    <property type="match status" value="1"/>
</dbReference>
<feature type="domain" description="PGG" evidence="3">
    <location>
        <begin position="515"/>
        <end position="625"/>
    </location>
</feature>
<accession>A0A1S2XCR6</accession>
<feature type="transmembrane region" description="Helical" evidence="2">
    <location>
        <begin position="640"/>
        <end position="662"/>
    </location>
</feature>
<dbReference type="InterPro" id="IPR002110">
    <property type="entry name" value="Ankyrin_rpt"/>
</dbReference>
<keyword evidence="2" id="KW-1133">Transmembrane helix</keyword>
<protein>
    <submittedName>
        <fullName evidence="5">Uncharacterized protein LOC101488457</fullName>
    </submittedName>
</protein>
<keyword evidence="2" id="KW-0472">Membrane</keyword>
<dbReference type="InterPro" id="IPR036770">
    <property type="entry name" value="Ankyrin_rpt-contain_sf"/>
</dbReference>
<dbReference type="FunFam" id="1.25.40.20:FF:000679">
    <property type="entry name" value="Uncharacterized protein"/>
    <property type="match status" value="1"/>
</dbReference>
<sequence length="696" mass="81574">MNSITRETETMRHIGSIEKMKEPYMLAKRYDWKGFFEFFQNHKDLLNKQIDLHHNTPFHYAAHCGSKEIYNKMLSLVDPLEIQKVLRMRDDMDNTPLHEVAFSGEVEMAKSILQKEEEEESEQFPQPLLEMRNKLGETPVYRAAALGKTNLLKFFVDELMVDLRDHFHRNGDKMSILHTAVIDQFFGTALWLLKRYEELAYHKEDNQLTTLQLLAKMPSAFKSQSQMGAFKNFIYPMLPDYKDYEYYLHDKDDTRKGEDVEKGQNEINTPYQTHWKQPPQIDQTKLSAFSWMWYTMWKALAKEWKGIEKLWRKKEMHNLAHELVYLLAKNDNSWQRSSIARDRTVSMGRSNYTEGKQKKGKQEIQKEQDVTSCKSIIYTPLLMAACNGIIEIVELIIHFHPQSIEHVSEDEQNILYMAVEHRQLEIFRMLKKLKMVRHLAGKIDKQSNTVLHHTADFKGGSQPGYALQLQEELHWFERIERRLPYHYIIHKNNNNQTAKEVFEEKHEQLLKDARKWIKETAQSCSAVAVLVATVVFAAAYTVPGGTDDRGFPRLLHHPIFVVFTIMDVVALASSLASVVMFLSILTSPCELWDFRRSLPRKLMAGFAFLFFSMATTMLVFSATILVNIKLDKNKWTTSLTYTAAFFPVSIFAMMQFPLYVAGKECVVTILRRLKKIVPRFFLNLIKRRKRNRLWDI</sequence>
<dbReference type="AlphaFoldDB" id="A0A1S2XCR6"/>